<comment type="caution">
    <text evidence="6">The sequence shown here is derived from an EMBL/GenBank/DDBJ whole genome shotgun (WGS) entry which is preliminary data.</text>
</comment>
<evidence type="ECO:0000313" key="7">
    <source>
        <dbReference type="Proteomes" id="UP001589647"/>
    </source>
</evidence>
<keyword evidence="2 4" id="KW-0238">DNA-binding</keyword>
<dbReference type="InterPro" id="IPR001647">
    <property type="entry name" value="HTH_TetR"/>
</dbReference>
<dbReference type="Pfam" id="PF00440">
    <property type="entry name" value="TetR_N"/>
    <property type="match status" value="1"/>
</dbReference>
<dbReference type="PANTHER" id="PTHR30055">
    <property type="entry name" value="HTH-TYPE TRANSCRIPTIONAL REGULATOR RUTR"/>
    <property type="match status" value="1"/>
</dbReference>
<dbReference type="PANTHER" id="PTHR30055:SF234">
    <property type="entry name" value="HTH-TYPE TRANSCRIPTIONAL REGULATOR BETI"/>
    <property type="match status" value="1"/>
</dbReference>
<evidence type="ECO:0000256" key="3">
    <source>
        <dbReference type="ARBA" id="ARBA00023163"/>
    </source>
</evidence>
<feature type="domain" description="HTH tetR-type" evidence="5">
    <location>
        <begin position="7"/>
        <end position="67"/>
    </location>
</feature>
<protein>
    <submittedName>
        <fullName evidence="6">TetR/AcrR family transcriptional regulator</fullName>
    </submittedName>
</protein>
<name>A0ABV5I6Y7_9ACTN</name>
<keyword evidence="1" id="KW-0805">Transcription regulation</keyword>
<evidence type="ECO:0000256" key="4">
    <source>
        <dbReference type="PROSITE-ProRule" id="PRU00335"/>
    </source>
</evidence>
<dbReference type="Proteomes" id="UP001589647">
    <property type="component" value="Unassembled WGS sequence"/>
</dbReference>
<organism evidence="6 7">
    <name type="scientific">Nonomuraea spiralis</name>
    <dbReference type="NCBI Taxonomy" id="46182"/>
    <lineage>
        <taxon>Bacteria</taxon>
        <taxon>Bacillati</taxon>
        <taxon>Actinomycetota</taxon>
        <taxon>Actinomycetes</taxon>
        <taxon>Streptosporangiales</taxon>
        <taxon>Streptosporangiaceae</taxon>
        <taxon>Nonomuraea</taxon>
    </lineage>
</organism>
<evidence type="ECO:0000256" key="2">
    <source>
        <dbReference type="ARBA" id="ARBA00023125"/>
    </source>
</evidence>
<dbReference type="Gene3D" id="1.10.357.10">
    <property type="entry name" value="Tetracycline Repressor, domain 2"/>
    <property type="match status" value="1"/>
</dbReference>
<evidence type="ECO:0000256" key="1">
    <source>
        <dbReference type="ARBA" id="ARBA00023015"/>
    </source>
</evidence>
<dbReference type="PROSITE" id="PS50977">
    <property type="entry name" value="HTH_TETR_2"/>
    <property type="match status" value="1"/>
</dbReference>
<dbReference type="InterPro" id="IPR009057">
    <property type="entry name" value="Homeodomain-like_sf"/>
</dbReference>
<evidence type="ECO:0000259" key="5">
    <source>
        <dbReference type="PROSITE" id="PS50977"/>
    </source>
</evidence>
<accession>A0ABV5I6Y7</accession>
<dbReference type="RefSeq" id="WP_189645862.1">
    <property type="nucleotide sequence ID" value="NZ_BMRC01000001.1"/>
</dbReference>
<keyword evidence="7" id="KW-1185">Reference proteome</keyword>
<gene>
    <name evidence="6" type="ORF">ACFFV7_03740</name>
</gene>
<keyword evidence="3" id="KW-0804">Transcription</keyword>
<feature type="DNA-binding region" description="H-T-H motif" evidence="4">
    <location>
        <begin position="30"/>
        <end position="49"/>
    </location>
</feature>
<sequence>MARPRDPRRRTELLDAIIGHLTVHGVAGLSLRPLARALGQSTSVLTHHFATKDDLIAAVLARLDQRQRDRLQALPGWAEGRSLGAVIRASWEWHLADDHLPLIRLLHEIEGLAAAGRLVGVYVPTTLGDRAEFVADALRAHGVPDEDARAHATLLNAAYAGLQLDYLTTGDSKRVESALDRLVELADTWTRPPRP</sequence>
<dbReference type="InterPro" id="IPR050109">
    <property type="entry name" value="HTH-type_TetR-like_transc_reg"/>
</dbReference>
<dbReference type="EMBL" id="JBHMEI010000001">
    <property type="protein sequence ID" value="MFB9200295.1"/>
    <property type="molecule type" value="Genomic_DNA"/>
</dbReference>
<dbReference type="SUPFAM" id="SSF46689">
    <property type="entry name" value="Homeodomain-like"/>
    <property type="match status" value="1"/>
</dbReference>
<evidence type="ECO:0000313" key="6">
    <source>
        <dbReference type="EMBL" id="MFB9200295.1"/>
    </source>
</evidence>
<proteinExistence type="predicted"/>
<reference evidence="6 7" key="1">
    <citation type="submission" date="2024-09" db="EMBL/GenBank/DDBJ databases">
        <authorList>
            <person name="Sun Q."/>
            <person name="Mori K."/>
        </authorList>
    </citation>
    <scope>NUCLEOTIDE SEQUENCE [LARGE SCALE GENOMIC DNA]</scope>
    <source>
        <strain evidence="6 7">CCM 3426</strain>
    </source>
</reference>